<sequence length="74" mass="8830">LKLIFFQKWQLMKKFNFMKQLVNQTVARAEKTEVLCEDLLQFKLCMDIVQSMYHHPHKSLMVCFQGQCGTDVFN</sequence>
<protein>
    <submittedName>
        <fullName evidence="1">Uncharacterized protein</fullName>
    </submittedName>
</protein>
<dbReference type="Ensembl" id="ENSPSNT00000017708.1">
    <property type="protein sequence ID" value="ENSPSNP00000015687.1"/>
    <property type="gene ID" value="ENSPSNG00000011564.1"/>
</dbReference>
<accession>A0A8C9BV57</accession>
<evidence type="ECO:0000313" key="1">
    <source>
        <dbReference type="Ensembl" id="ENSPSNP00000015687.1"/>
    </source>
</evidence>
<organism evidence="1 2">
    <name type="scientific">Phocoena sinus</name>
    <name type="common">Vaquita</name>
    <dbReference type="NCBI Taxonomy" id="42100"/>
    <lineage>
        <taxon>Eukaryota</taxon>
        <taxon>Metazoa</taxon>
        <taxon>Chordata</taxon>
        <taxon>Craniata</taxon>
        <taxon>Vertebrata</taxon>
        <taxon>Euteleostomi</taxon>
        <taxon>Mammalia</taxon>
        <taxon>Eutheria</taxon>
        <taxon>Laurasiatheria</taxon>
        <taxon>Artiodactyla</taxon>
        <taxon>Whippomorpha</taxon>
        <taxon>Cetacea</taxon>
        <taxon>Odontoceti</taxon>
        <taxon>Phocoenidae</taxon>
        <taxon>Phocoena</taxon>
    </lineage>
</organism>
<reference evidence="1" key="1">
    <citation type="submission" date="2019-08" db="EMBL/GenBank/DDBJ databases">
        <title>Phocoena sinus (Vaquita) genome, mPhoSin1, primary haplotype.</title>
        <authorList>
            <person name="Morin P."/>
            <person name="Mountcastle J."/>
            <person name="Fungtammasan C."/>
            <person name="Rhie A."/>
            <person name="Rojas-Bracho L."/>
            <person name="Smith C.R."/>
            <person name="Taylor B.L."/>
            <person name="Gulland F.M.D."/>
            <person name="Musser W."/>
            <person name="Houck M."/>
            <person name="Haase B."/>
            <person name="Paez S."/>
            <person name="Howe K."/>
            <person name="Torrance J."/>
            <person name="Formenti G."/>
            <person name="Phillippy A."/>
            <person name="Ryder O."/>
            <person name="Jarvis E.D."/>
            <person name="Fedrigo O."/>
        </authorList>
    </citation>
    <scope>NUCLEOTIDE SEQUENCE [LARGE SCALE GENOMIC DNA]</scope>
</reference>
<dbReference type="AlphaFoldDB" id="A0A8C9BV57"/>
<dbReference type="GeneTree" id="ENSGT00990000207410"/>
<reference evidence="1" key="2">
    <citation type="submission" date="2025-08" db="UniProtKB">
        <authorList>
            <consortium name="Ensembl"/>
        </authorList>
    </citation>
    <scope>IDENTIFICATION</scope>
</reference>
<keyword evidence="2" id="KW-1185">Reference proteome</keyword>
<dbReference type="Proteomes" id="UP000694554">
    <property type="component" value="Chromosome 2"/>
</dbReference>
<dbReference type="InterPro" id="IPR027267">
    <property type="entry name" value="AH/BAR_dom_sf"/>
</dbReference>
<dbReference type="Gene3D" id="1.20.1270.60">
    <property type="entry name" value="Arfaptin homology (AH) domain/BAR domain"/>
    <property type="match status" value="1"/>
</dbReference>
<dbReference type="SUPFAM" id="SSF103657">
    <property type="entry name" value="BAR/IMD domain-like"/>
    <property type="match status" value="1"/>
</dbReference>
<reference evidence="1" key="3">
    <citation type="submission" date="2025-09" db="UniProtKB">
        <authorList>
            <consortium name="Ensembl"/>
        </authorList>
    </citation>
    <scope>IDENTIFICATION</scope>
</reference>
<proteinExistence type="predicted"/>
<name>A0A8C9BV57_PHOSS</name>
<evidence type="ECO:0000313" key="2">
    <source>
        <dbReference type="Proteomes" id="UP000694554"/>
    </source>
</evidence>